<organism evidence="3 4">
    <name type="scientific">Pseudomonas monteilii</name>
    <dbReference type="NCBI Taxonomy" id="76759"/>
    <lineage>
        <taxon>Bacteria</taxon>
        <taxon>Pseudomonadati</taxon>
        <taxon>Pseudomonadota</taxon>
        <taxon>Gammaproteobacteria</taxon>
        <taxon>Pseudomonadales</taxon>
        <taxon>Pseudomonadaceae</taxon>
        <taxon>Pseudomonas</taxon>
    </lineage>
</organism>
<dbReference type="InterPro" id="IPR040828">
    <property type="entry name" value="pPIWI_RE_REase"/>
</dbReference>
<feature type="domain" description="pPIWI-RE three-gene island" evidence="2">
    <location>
        <begin position="45"/>
        <end position="139"/>
    </location>
</feature>
<dbReference type="InterPro" id="IPR041191">
    <property type="entry name" value="pPIWI_RE_Y"/>
</dbReference>
<dbReference type="Pfam" id="PF18154">
    <property type="entry name" value="pPIWI_RE_REase"/>
    <property type="match status" value="1"/>
</dbReference>
<sequence>MDSVDSDAQHLLGLIVRAAQLDAHQHTERHDLLRQASALLWWLEPGSPPRTIANLLSCLSLPLEQWLDNRFRQGYQGALQFADEPTMLCNAIALETNPRAGWERVQQIVKNVRDLCRTRSHGDDEYRLFRMFLIEHGVVDADRSLDFLIPLQVSFNSLYEPIPQHLIRMGQVYLCPSCGWPMEIHRRAVSCGAHWCEQTVGIFQWMEHELVSVRTAKVIQPHPAKNKYRLTPPLWTFTLIPGLLEMRLLDGISRMGVSAELWPEVDQADLRFTLVDRTYSLDAKVWHSTKNLGLHLASTPHADTVIVIPDYQAQFLDTLNEQCWPKQIMSESQCLRWVKKLCQR</sequence>
<protein>
    <recommendedName>
        <fullName evidence="5">REase associating with pPIWI RE domain-containing protein</fullName>
    </recommendedName>
</protein>
<dbReference type="GeneID" id="72420488"/>
<dbReference type="Proteomes" id="UP000265875">
    <property type="component" value="Unassembled WGS sequence"/>
</dbReference>
<dbReference type="EMBL" id="QWLL01000030">
    <property type="protein sequence ID" value="RII77348.1"/>
    <property type="molecule type" value="Genomic_DNA"/>
</dbReference>
<evidence type="ECO:0000313" key="4">
    <source>
        <dbReference type="Proteomes" id="UP000265875"/>
    </source>
</evidence>
<evidence type="ECO:0000259" key="2">
    <source>
        <dbReference type="Pfam" id="PF18156"/>
    </source>
</evidence>
<gene>
    <name evidence="3" type="ORF">D0894_12100</name>
</gene>
<feature type="domain" description="REase associating with pPIWI RE" evidence="1">
    <location>
        <begin position="242"/>
        <end position="340"/>
    </location>
</feature>
<evidence type="ECO:0000259" key="1">
    <source>
        <dbReference type="Pfam" id="PF18154"/>
    </source>
</evidence>
<dbReference type="Pfam" id="PF18156">
    <property type="entry name" value="pPIWI_RE_Y"/>
    <property type="match status" value="1"/>
</dbReference>
<comment type="caution">
    <text evidence="3">The sequence shown here is derived from an EMBL/GenBank/DDBJ whole genome shotgun (WGS) entry which is preliminary data.</text>
</comment>
<accession>A0A399M6E9</accession>
<evidence type="ECO:0008006" key="5">
    <source>
        <dbReference type="Google" id="ProtNLM"/>
    </source>
</evidence>
<dbReference type="RefSeq" id="WP_119369903.1">
    <property type="nucleotide sequence ID" value="NZ_QWLL01000030.1"/>
</dbReference>
<evidence type="ECO:0000313" key="3">
    <source>
        <dbReference type="EMBL" id="RII77348.1"/>
    </source>
</evidence>
<dbReference type="AlphaFoldDB" id="A0A399M6E9"/>
<proteinExistence type="predicted"/>
<reference evidence="3 4" key="1">
    <citation type="submission" date="2018-08" db="EMBL/GenBank/DDBJ databases">
        <title>Draft genome sequence of the cyanotroph, Pseudomonas monteilii BCN3.</title>
        <authorList>
            <person name="Jones L.B."/>
            <person name="Kunz D.A."/>
        </authorList>
    </citation>
    <scope>NUCLEOTIDE SEQUENCE [LARGE SCALE GENOMIC DNA]</scope>
    <source>
        <strain evidence="3 4">BCN3</strain>
    </source>
</reference>
<name>A0A399M6E9_9PSED</name>